<proteinExistence type="predicted"/>
<dbReference type="Proteomes" id="UP000005824">
    <property type="component" value="Unassembled WGS sequence"/>
</dbReference>
<dbReference type="AlphaFoldDB" id="B4D147"/>
<sequence length="144" mass="16187" precursor="true">MNRYFSVLIALLLLGGRSFATDLVIDKILISKHPIPAPYYVYLHAKAGRSEATFHVAKKSYGHGGMHASAIEIPLNLTLKNVQLNTWATVTLHLDTHADKVTSYEALRKHTARIQILQGTHSTQFIPGLHDIPFIYELFYHTHG</sequence>
<dbReference type="EMBL" id="ABVL01000006">
    <property type="protein sequence ID" value="EDY20059.1"/>
    <property type="molecule type" value="Genomic_DNA"/>
</dbReference>
<comment type="caution">
    <text evidence="1">The sequence shown here is derived from an EMBL/GenBank/DDBJ whole genome shotgun (WGS) entry which is preliminary data.</text>
</comment>
<accession>B4D147</accession>
<name>B4D147_9BACT</name>
<evidence type="ECO:0000313" key="1">
    <source>
        <dbReference type="EMBL" id="EDY20059.1"/>
    </source>
</evidence>
<dbReference type="RefSeq" id="WP_006979973.1">
    <property type="nucleotide sequence ID" value="NZ_ABVL01000006.1"/>
</dbReference>
<dbReference type="STRING" id="497964.CfE428DRAFT_2648"/>
<organism evidence="1 2">
    <name type="scientific">Chthoniobacter flavus Ellin428</name>
    <dbReference type="NCBI Taxonomy" id="497964"/>
    <lineage>
        <taxon>Bacteria</taxon>
        <taxon>Pseudomonadati</taxon>
        <taxon>Verrucomicrobiota</taxon>
        <taxon>Spartobacteria</taxon>
        <taxon>Chthoniobacterales</taxon>
        <taxon>Chthoniobacteraceae</taxon>
        <taxon>Chthoniobacter</taxon>
    </lineage>
</organism>
<evidence type="ECO:0000313" key="2">
    <source>
        <dbReference type="Proteomes" id="UP000005824"/>
    </source>
</evidence>
<protein>
    <submittedName>
        <fullName evidence="1">Uncharacterized protein</fullName>
    </submittedName>
</protein>
<reference evidence="1 2" key="1">
    <citation type="journal article" date="2011" name="J. Bacteriol.">
        <title>Genome sequence of Chthoniobacter flavus Ellin428, an aerobic heterotrophic soil bacterium.</title>
        <authorList>
            <person name="Kant R."/>
            <person name="van Passel M.W."/>
            <person name="Palva A."/>
            <person name="Lucas S."/>
            <person name="Lapidus A."/>
            <person name="Glavina Del Rio T."/>
            <person name="Dalin E."/>
            <person name="Tice H."/>
            <person name="Bruce D."/>
            <person name="Goodwin L."/>
            <person name="Pitluck S."/>
            <person name="Larimer F.W."/>
            <person name="Land M.L."/>
            <person name="Hauser L."/>
            <person name="Sangwan P."/>
            <person name="de Vos W.M."/>
            <person name="Janssen P.H."/>
            <person name="Smidt H."/>
        </authorList>
    </citation>
    <scope>NUCLEOTIDE SEQUENCE [LARGE SCALE GENOMIC DNA]</scope>
    <source>
        <strain evidence="1 2">Ellin428</strain>
    </source>
</reference>
<gene>
    <name evidence="1" type="ORF">CfE428DRAFT_2648</name>
</gene>
<keyword evidence="2" id="KW-1185">Reference proteome</keyword>
<dbReference type="InParanoid" id="B4D147"/>